<dbReference type="SUPFAM" id="SSF56112">
    <property type="entry name" value="Protein kinase-like (PK-like)"/>
    <property type="match status" value="1"/>
</dbReference>
<reference evidence="8 9" key="1">
    <citation type="submission" date="2023-11" db="EMBL/GenBank/DDBJ databases">
        <title>Paucibacter sp. nov., isolated from fresh soil in Korea.</title>
        <authorList>
            <person name="Le N.T.T."/>
        </authorList>
    </citation>
    <scope>NUCLEOTIDE SEQUENCE [LARGE SCALE GENOMIC DNA]</scope>
    <source>
        <strain evidence="8 9">R3-3</strain>
    </source>
</reference>
<feature type="compositionally biased region" description="Polar residues" evidence="6">
    <location>
        <begin position="396"/>
        <end position="411"/>
    </location>
</feature>
<dbReference type="InterPro" id="IPR008271">
    <property type="entry name" value="Ser/Thr_kinase_AS"/>
</dbReference>
<protein>
    <submittedName>
        <fullName evidence="8">Serine/threonine-protein kinase</fullName>
        <ecNumber evidence="8">2.7.11.1</ecNumber>
    </submittedName>
</protein>
<dbReference type="Gene3D" id="1.10.510.10">
    <property type="entry name" value="Transferase(Phosphotransferase) domain 1"/>
    <property type="match status" value="1"/>
</dbReference>
<evidence type="ECO:0000256" key="3">
    <source>
        <dbReference type="ARBA" id="ARBA00022777"/>
    </source>
</evidence>
<keyword evidence="1 8" id="KW-0808">Transferase</keyword>
<feature type="compositionally biased region" description="Low complexity" evidence="6">
    <location>
        <begin position="301"/>
        <end position="313"/>
    </location>
</feature>
<dbReference type="Gene3D" id="3.30.200.20">
    <property type="entry name" value="Phosphorylase Kinase, domain 1"/>
    <property type="match status" value="1"/>
</dbReference>
<dbReference type="Proteomes" id="UP001285263">
    <property type="component" value="Unassembled WGS sequence"/>
</dbReference>
<evidence type="ECO:0000313" key="9">
    <source>
        <dbReference type="Proteomes" id="UP001285263"/>
    </source>
</evidence>
<dbReference type="PROSITE" id="PS00107">
    <property type="entry name" value="PROTEIN_KINASE_ATP"/>
    <property type="match status" value="1"/>
</dbReference>
<keyword evidence="9" id="KW-1185">Reference proteome</keyword>
<accession>A0ABU5DI80</accession>
<dbReference type="Pfam" id="PF26309">
    <property type="entry name" value="DUF8082"/>
    <property type="match status" value="1"/>
</dbReference>
<proteinExistence type="predicted"/>
<dbReference type="EC" id="2.7.11.1" evidence="8"/>
<dbReference type="Pfam" id="PF00069">
    <property type="entry name" value="Pkinase"/>
    <property type="match status" value="1"/>
</dbReference>
<sequence>MKAVPERIGKFTIEKVLGQGAMGVVYQGFDPHIHRRVAIKTVRKELRGDGGDAPDSIAARFRNEAQAVGRIHHPGVVAIYDFGEDEEQAYIAMEFVEGRNLEQILAGTPLLPEAQLLHIMDQLLEALAAAHAQGVWHRDIKPANLLITASGQVKLTDFGIARIADMGLTQVASMIGTPGYMAPEQYTGRPIDQRADIFAAGVLLYRLLTGRPAFSGTAEAVMYQIVNEAPVPPSELSLGRRPKAYDAIVSRAIAKRPDERYSSAAEFRRALAACAAHSASAGDATVIVPPGHWARAVEAAASAHGGAPQGSSGFTQSAPPTGWDAQVLSRIERSLASFVGPMAKLMVRNAAKHCHDVASLANEVAQHIGEEKQRQQFIATATGGTQLAPRSGATALGSSATQRAPATNPPATQLAGEPLTDEFKAHALQVLARHLGPIAKVVVKRTAERTHTRGAFITALLDAAEGVDRTVLQRELGN</sequence>
<evidence type="ECO:0000256" key="5">
    <source>
        <dbReference type="PROSITE-ProRule" id="PRU10141"/>
    </source>
</evidence>
<dbReference type="InterPro" id="IPR000719">
    <property type="entry name" value="Prot_kinase_dom"/>
</dbReference>
<dbReference type="PROSITE" id="PS50011">
    <property type="entry name" value="PROTEIN_KINASE_DOM"/>
    <property type="match status" value="1"/>
</dbReference>
<evidence type="ECO:0000259" key="7">
    <source>
        <dbReference type="PROSITE" id="PS50011"/>
    </source>
</evidence>
<dbReference type="InterPro" id="IPR011009">
    <property type="entry name" value="Kinase-like_dom_sf"/>
</dbReference>
<dbReference type="CDD" id="cd14014">
    <property type="entry name" value="STKc_PknB_like"/>
    <property type="match status" value="1"/>
</dbReference>
<evidence type="ECO:0000256" key="4">
    <source>
        <dbReference type="ARBA" id="ARBA00022840"/>
    </source>
</evidence>
<keyword evidence="3 8" id="KW-0418">Kinase</keyword>
<dbReference type="RefSeq" id="WP_320423894.1">
    <property type="nucleotide sequence ID" value="NZ_JAXCLA010000005.1"/>
</dbReference>
<dbReference type="PROSITE" id="PS00108">
    <property type="entry name" value="PROTEIN_KINASE_ST"/>
    <property type="match status" value="1"/>
</dbReference>
<organism evidence="8 9">
    <name type="scientific">Roseateles agri</name>
    <dbReference type="NCBI Taxonomy" id="3098619"/>
    <lineage>
        <taxon>Bacteria</taxon>
        <taxon>Pseudomonadati</taxon>
        <taxon>Pseudomonadota</taxon>
        <taxon>Betaproteobacteria</taxon>
        <taxon>Burkholderiales</taxon>
        <taxon>Sphaerotilaceae</taxon>
        <taxon>Roseateles</taxon>
    </lineage>
</organism>
<dbReference type="InterPro" id="IPR058395">
    <property type="entry name" value="DUF8082"/>
</dbReference>
<dbReference type="GO" id="GO:0004674">
    <property type="term" value="F:protein serine/threonine kinase activity"/>
    <property type="evidence" value="ECO:0007669"/>
    <property type="project" value="UniProtKB-EC"/>
</dbReference>
<dbReference type="InterPro" id="IPR017441">
    <property type="entry name" value="Protein_kinase_ATP_BS"/>
</dbReference>
<name>A0ABU5DI80_9BURK</name>
<keyword evidence="2 5" id="KW-0547">Nucleotide-binding</keyword>
<keyword evidence="4 5" id="KW-0067">ATP-binding</keyword>
<comment type="caution">
    <text evidence="8">The sequence shown here is derived from an EMBL/GenBank/DDBJ whole genome shotgun (WGS) entry which is preliminary data.</text>
</comment>
<dbReference type="PANTHER" id="PTHR43289">
    <property type="entry name" value="MITOGEN-ACTIVATED PROTEIN KINASE KINASE KINASE 20-RELATED"/>
    <property type="match status" value="1"/>
</dbReference>
<feature type="domain" description="Protein kinase" evidence="7">
    <location>
        <begin position="11"/>
        <end position="272"/>
    </location>
</feature>
<dbReference type="SMART" id="SM00220">
    <property type="entry name" value="S_TKc"/>
    <property type="match status" value="1"/>
</dbReference>
<gene>
    <name evidence="8" type="ORF">SNE35_15830</name>
</gene>
<evidence type="ECO:0000256" key="1">
    <source>
        <dbReference type="ARBA" id="ARBA00022679"/>
    </source>
</evidence>
<dbReference type="EMBL" id="JAXCLA010000005">
    <property type="protein sequence ID" value="MDY0745991.1"/>
    <property type="molecule type" value="Genomic_DNA"/>
</dbReference>
<evidence type="ECO:0000313" key="8">
    <source>
        <dbReference type="EMBL" id="MDY0745991.1"/>
    </source>
</evidence>
<feature type="binding site" evidence="5">
    <location>
        <position position="44"/>
    </location>
    <ligand>
        <name>ATP</name>
        <dbReference type="ChEBI" id="CHEBI:30616"/>
    </ligand>
</feature>
<feature type="region of interest" description="Disordered" evidence="6">
    <location>
        <begin position="301"/>
        <end position="320"/>
    </location>
</feature>
<dbReference type="PANTHER" id="PTHR43289:SF6">
    <property type="entry name" value="SERINE_THREONINE-PROTEIN KINASE NEKL-3"/>
    <property type="match status" value="1"/>
</dbReference>
<evidence type="ECO:0000256" key="2">
    <source>
        <dbReference type="ARBA" id="ARBA00022741"/>
    </source>
</evidence>
<feature type="region of interest" description="Disordered" evidence="6">
    <location>
        <begin position="388"/>
        <end position="411"/>
    </location>
</feature>
<evidence type="ECO:0000256" key="6">
    <source>
        <dbReference type="SAM" id="MobiDB-lite"/>
    </source>
</evidence>